<proteinExistence type="inferred from homology"/>
<comment type="similarity">
    <text evidence="2">Belongs to the metallo-dependent hydrolases superfamily. Hydantoinase/dihydropyrimidinase family.</text>
</comment>
<dbReference type="Pfam" id="PF01979">
    <property type="entry name" value="Amidohydro_1"/>
    <property type="match status" value="1"/>
</dbReference>
<comment type="caution">
    <text evidence="7">The sequence shown here is derived from an EMBL/GenBank/DDBJ whole genome shotgun (WGS) entry which is preliminary data.</text>
</comment>
<evidence type="ECO:0000259" key="6">
    <source>
        <dbReference type="Pfam" id="PF01979"/>
    </source>
</evidence>
<reference evidence="8" key="1">
    <citation type="submission" date="2018-07" db="EMBL/GenBank/DDBJ databases">
        <authorList>
            <person name="Safronova V.I."/>
            <person name="Chirak E.R."/>
            <person name="Sazanova A.L."/>
        </authorList>
    </citation>
    <scope>NUCLEOTIDE SEQUENCE [LARGE SCALE GENOMIC DNA]</scope>
    <source>
        <strain evidence="8">RCAM04685</strain>
    </source>
</reference>
<sequence length="492" mass="52443">MTASYDLVIRGGTVGSATGSFVADVAVKDGKVAALGLGLPSGMREIDASGKLVLPGGIDSHAHVEQVSAGGLLNADTFESATTSAAFGGNTTLISFAAQHRGLDLRQVVDEYAARARRGALIDYAFHLIVANPDRKTIEADLPALIAEGHASIKIFMTYDLIKIDDEPLLDLLLTARQNRALVCVHAENHGMIAWMGKKLVEKGYVAPKYHAISHPRGSEAEAFNRLITAAELLDQPIMIFHVSTAEGAAVIRQARGRGLKVFAETCPQYLFLTKQDLDKPGLEGAKWMCSPPPRDIADQDALWQALALGDIQVISSDHAPYRFDETGKLSAGPNSTFKQIANGLPGLETRLPLLFDALVSKGRPEFAGRGLEAFVQLTATAPAALYNLPNKGALLPGYDADIAIWDPQKTVTITDAAMHDHAGFTPFAGYTATGWPERVIRRGEEIISHGTCMATPGSGRWLGRTGGWAAEPSGQLAVDMDPATNFGASLL</sequence>
<dbReference type="InterPro" id="IPR050378">
    <property type="entry name" value="Metallo-dep_Hydrolases_sf"/>
</dbReference>
<accession>A0A370L709</accession>
<dbReference type="RefSeq" id="WP_114829575.1">
    <property type="nucleotide sequence ID" value="NZ_QQTO01000021.1"/>
</dbReference>
<dbReference type="NCBIfam" id="NF009941">
    <property type="entry name" value="PRK13404.1"/>
    <property type="match status" value="1"/>
</dbReference>
<dbReference type="EMBL" id="QQTP01000005">
    <property type="protein sequence ID" value="RDJ25529.1"/>
    <property type="molecule type" value="Genomic_DNA"/>
</dbReference>
<dbReference type="InterPro" id="IPR006680">
    <property type="entry name" value="Amidohydro-rel"/>
</dbReference>
<dbReference type="GO" id="GO:0046872">
    <property type="term" value="F:metal ion binding"/>
    <property type="evidence" value="ECO:0007669"/>
    <property type="project" value="UniProtKB-KW"/>
</dbReference>
<dbReference type="NCBIfam" id="TIGR02033">
    <property type="entry name" value="D-hydantoinase"/>
    <property type="match status" value="1"/>
</dbReference>
<dbReference type="FunFam" id="3.20.20.140:FF:000174">
    <property type="entry name" value="Dihydropyrimidinase-related protein 2"/>
    <property type="match status" value="1"/>
</dbReference>
<evidence type="ECO:0000313" key="8">
    <source>
        <dbReference type="Proteomes" id="UP000255207"/>
    </source>
</evidence>
<dbReference type="InterPro" id="IPR011059">
    <property type="entry name" value="Metal-dep_hydrolase_composite"/>
</dbReference>
<organism evidence="7 8">
    <name type="scientific">Bosea caraganae</name>
    <dbReference type="NCBI Taxonomy" id="2763117"/>
    <lineage>
        <taxon>Bacteria</taxon>
        <taxon>Pseudomonadati</taxon>
        <taxon>Pseudomonadota</taxon>
        <taxon>Alphaproteobacteria</taxon>
        <taxon>Hyphomicrobiales</taxon>
        <taxon>Boseaceae</taxon>
        <taxon>Bosea</taxon>
    </lineage>
</organism>
<protein>
    <submittedName>
        <fullName evidence="7">Dihydropyrimidinase</fullName>
        <ecNumber evidence="7">3.5.2.2</ecNumber>
    </submittedName>
</protein>
<dbReference type="InterPro" id="IPR032466">
    <property type="entry name" value="Metal_Hydrolase"/>
</dbReference>
<dbReference type="SUPFAM" id="SSF51556">
    <property type="entry name" value="Metallo-dependent hydrolases"/>
    <property type="match status" value="1"/>
</dbReference>
<keyword evidence="8" id="KW-1185">Reference proteome</keyword>
<dbReference type="GO" id="GO:0004157">
    <property type="term" value="F:dihydropyrimidinase activity"/>
    <property type="evidence" value="ECO:0007669"/>
    <property type="project" value="UniProtKB-EC"/>
</dbReference>
<name>A0A370L709_9HYPH</name>
<feature type="modified residue" description="N6-carboxylysine" evidence="5">
    <location>
        <position position="154"/>
    </location>
</feature>
<dbReference type="EC" id="3.5.2.2" evidence="7"/>
<dbReference type="InterPro" id="IPR011778">
    <property type="entry name" value="Hydantoinase/dihydroPyrase"/>
</dbReference>
<evidence type="ECO:0000256" key="5">
    <source>
        <dbReference type="PIRSR" id="PIRSR611778-50"/>
    </source>
</evidence>
<keyword evidence="4 7" id="KW-0378">Hydrolase</keyword>
<dbReference type="CDD" id="cd01314">
    <property type="entry name" value="D-HYD"/>
    <property type="match status" value="1"/>
</dbReference>
<comment type="PTM">
    <text evidence="5">Carbamylation allows a single lysine to coordinate two divalent metal cations.</text>
</comment>
<evidence type="ECO:0000313" key="7">
    <source>
        <dbReference type="EMBL" id="RDJ25529.1"/>
    </source>
</evidence>
<dbReference type="AlphaFoldDB" id="A0A370L709"/>
<keyword evidence="3" id="KW-0479">Metal-binding</keyword>
<evidence type="ECO:0000256" key="3">
    <source>
        <dbReference type="ARBA" id="ARBA00022723"/>
    </source>
</evidence>
<evidence type="ECO:0000256" key="2">
    <source>
        <dbReference type="ARBA" id="ARBA00008829"/>
    </source>
</evidence>
<dbReference type="GO" id="GO:0005829">
    <property type="term" value="C:cytosol"/>
    <property type="evidence" value="ECO:0007669"/>
    <property type="project" value="TreeGrafter"/>
</dbReference>
<feature type="domain" description="Amidohydrolase-related" evidence="6">
    <location>
        <begin position="52"/>
        <end position="445"/>
    </location>
</feature>
<dbReference type="OrthoDB" id="9775759at2"/>
<evidence type="ECO:0000256" key="1">
    <source>
        <dbReference type="ARBA" id="ARBA00001947"/>
    </source>
</evidence>
<dbReference type="Proteomes" id="UP000255207">
    <property type="component" value="Unassembled WGS sequence"/>
</dbReference>
<dbReference type="Gene3D" id="2.30.40.10">
    <property type="entry name" value="Urease, subunit C, domain 1"/>
    <property type="match status" value="1"/>
</dbReference>
<dbReference type="PANTHER" id="PTHR11647">
    <property type="entry name" value="HYDRANTOINASE/DIHYDROPYRIMIDINASE FAMILY MEMBER"/>
    <property type="match status" value="1"/>
</dbReference>
<dbReference type="SUPFAM" id="SSF51338">
    <property type="entry name" value="Composite domain of metallo-dependent hydrolases"/>
    <property type="match status" value="1"/>
</dbReference>
<comment type="cofactor">
    <cofactor evidence="1">
        <name>Zn(2+)</name>
        <dbReference type="ChEBI" id="CHEBI:29105"/>
    </cofactor>
</comment>
<dbReference type="Gene3D" id="3.20.20.140">
    <property type="entry name" value="Metal-dependent hydrolases"/>
    <property type="match status" value="1"/>
</dbReference>
<evidence type="ECO:0000256" key="4">
    <source>
        <dbReference type="ARBA" id="ARBA00022801"/>
    </source>
</evidence>
<gene>
    <name evidence="7" type="primary">hydA</name>
    <name evidence="7" type="ORF">DWE98_12500</name>
</gene>
<dbReference type="PANTHER" id="PTHR11647:SF1">
    <property type="entry name" value="COLLAPSIN RESPONSE MEDIATOR PROTEIN"/>
    <property type="match status" value="1"/>
</dbReference>